<reference evidence="6 7" key="1">
    <citation type="submission" date="2019-04" db="EMBL/GenBank/DDBJ databases">
        <title>Natronospirillum operosus gen. nov., sp. nov., a haloalkaliphilic satellite isolated from decaying biomass of laboratory culture of cyanobacterium Geitlerinema sp. and proposal of Natronospirillaceae fam. nov. and Saccharospirillaceae fam. nov.</title>
        <authorList>
            <person name="Kevbrin V."/>
            <person name="Boltyanskaya Y."/>
            <person name="Koziaeva V."/>
            <person name="Grouzdev D.S."/>
            <person name="Park M."/>
            <person name="Cho J."/>
        </authorList>
    </citation>
    <scope>NUCLEOTIDE SEQUENCE [LARGE SCALE GENOMIC DNA]</scope>
    <source>
        <strain evidence="6 7">G-116</strain>
    </source>
</reference>
<evidence type="ECO:0000256" key="3">
    <source>
        <dbReference type="ARBA" id="ARBA00022729"/>
    </source>
</evidence>
<dbReference type="Pfam" id="PF00496">
    <property type="entry name" value="SBP_bac_5"/>
    <property type="match status" value="1"/>
</dbReference>
<dbReference type="GO" id="GO:0015833">
    <property type="term" value="P:peptide transport"/>
    <property type="evidence" value="ECO:0007669"/>
    <property type="project" value="TreeGrafter"/>
</dbReference>
<accession>A0A4Z0W8P9</accession>
<keyword evidence="3" id="KW-0732">Signal</keyword>
<keyword evidence="7" id="KW-1185">Reference proteome</keyword>
<sequence>MSGQATSAKRDRARPQSSLSQGGRTQTATRRTITMAKLSKLVSATALAALLVSTAGAQSITAGLTAAPSSMDPHFATTGQNQQLAAVMYDRLIHIADDGSFAPGLATDWEVSDDQLTWTFNLREDVTFHDGSPFTAADVVFTFDRIPEVPNSPAPFTQRLAAIDSAEAVDDYTLVVTTSSPAPGLPTDLSTIYIVSETVNDASSADFDRSIASNGTGPYRQVSYSPGENLVLERNDDYWGDLPDFEQVTIRFLDNSASRVASIQAGEVDFIDSVPPNDLDRLRELNDVTVVSAPSARMLYMGVDQLEDTTVQIDPSVGNPFLDHRVREALSLAINREALVDRIQFGSGLPANQFPPEGIFGHNPDIPEFEYDPERARELLAEAGYEDGWAMAIHGPTGRYVNDTEVLLAIGQMWSQIGIDVDVVSVPANVYFGRATDREFSSFMVAFGITTGESSLAYRNVLATVDDDRGWGSNNRFRYSNEEFDAALESAFDAFEDADREAALQEAARIAAEDIALIPLYWEGNNWAVNGDLDFTPSPDGRSLVTNLSTR</sequence>
<proteinExistence type="inferred from homology"/>
<evidence type="ECO:0000256" key="4">
    <source>
        <dbReference type="SAM" id="MobiDB-lite"/>
    </source>
</evidence>
<dbReference type="PIRSF" id="PIRSF002741">
    <property type="entry name" value="MppA"/>
    <property type="match status" value="1"/>
</dbReference>
<dbReference type="Gene3D" id="3.90.76.10">
    <property type="entry name" value="Dipeptide-binding Protein, Domain 1"/>
    <property type="match status" value="1"/>
</dbReference>
<gene>
    <name evidence="6" type="ORF">E4656_18775</name>
</gene>
<dbReference type="PANTHER" id="PTHR30290">
    <property type="entry name" value="PERIPLASMIC BINDING COMPONENT OF ABC TRANSPORTER"/>
    <property type="match status" value="1"/>
</dbReference>
<organism evidence="6 7">
    <name type="scientific">Natronospirillum operosum</name>
    <dbReference type="NCBI Taxonomy" id="2759953"/>
    <lineage>
        <taxon>Bacteria</taxon>
        <taxon>Pseudomonadati</taxon>
        <taxon>Pseudomonadota</taxon>
        <taxon>Gammaproteobacteria</taxon>
        <taxon>Oceanospirillales</taxon>
        <taxon>Natronospirillaceae</taxon>
        <taxon>Natronospirillum</taxon>
    </lineage>
</organism>
<dbReference type="Proteomes" id="UP000297475">
    <property type="component" value="Unassembled WGS sequence"/>
</dbReference>
<dbReference type="GO" id="GO:0030288">
    <property type="term" value="C:outer membrane-bounded periplasmic space"/>
    <property type="evidence" value="ECO:0007669"/>
    <property type="project" value="UniProtKB-ARBA"/>
</dbReference>
<dbReference type="GO" id="GO:1904680">
    <property type="term" value="F:peptide transmembrane transporter activity"/>
    <property type="evidence" value="ECO:0007669"/>
    <property type="project" value="TreeGrafter"/>
</dbReference>
<comment type="caution">
    <text evidence="6">The sequence shown here is derived from an EMBL/GenBank/DDBJ whole genome shotgun (WGS) entry which is preliminary data.</text>
</comment>
<dbReference type="Gene3D" id="3.40.190.10">
    <property type="entry name" value="Periplasmic binding protein-like II"/>
    <property type="match status" value="1"/>
</dbReference>
<evidence type="ECO:0000313" key="7">
    <source>
        <dbReference type="Proteomes" id="UP000297475"/>
    </source>
</evidence>
<dbReference type="Gene3D" id="3.10.105.10">
    <property type="entry name" value="Dipeptide-binding Protein, Domain 3"/>
    <property type="match status" value="1"/>
</dbReference>
<dbReference type="InterPro" id="IPR000914">
    <property type="entry name" value="SBP_5_dom"/>
</dbReference>
<dbReference type="PANTHER" id="PTHR30290:SF9">
    <property type="entry name" value="OLIGOPEPTIDE-BINDING PROTEIN APPA"/>
    <property type="match status" value="1"/>
</dbReference>
<dbReference type="CDD" id="cd08498">
    <property type="entry name" value="PBP2_NikA_DppA_OppA_like_2"/>
    <property type="match status" value="1"/>
</dbReference>
<dbReference type="InterPro" id="IPR039424">
    <property type="entry name" value="SBP_5"/>
</dbReference>
<keyword evidence="2" id="KW-0813">Transport</keyword>
<feature type="region of interest" description="Disordered" evidence="4">
    <location>
        <begin position="1"/>
        <end position="30"/>
    </location>
</feature>
<dbReference type="SUPFAM" id="SSF53850">
    <property type="entry name" value="Periplasmic binding protein-like II"/>
    <property type="match status" value="1"/>
</dbReference>
<evidence type="ECO:0000256" key="2">
    <source>
        <dbReference type="ARBA" id="ARBA00022448"/>
    </source>
</evidence>
<protein>
    <submittedName>
        <fullName evidence="6">ABC transporter substrate-binding protein</fullName>
    </submittedName>
</protein>
<evidence type="ECO:0000256" key="1">
    <source>
        <dbReference type="ARBA" id="ARBA00005695"/>
    </source>
</evidence>
<name>A0A4Z0W8P9_9GAMM</name>
<dbReference type="InterPro" id="IPR030678">
    <property type="entry name" value="Peptide/Ni-bd"/>
</dbReference>
<comment type="similarity">
    <text evidence="1">Belongs to the bacterial solute-binding protein 5 family.</text>
</comment>
<dbReference type="OrthoDB" id="9803988at2"/>
<feature type="domain" description="Solute-binding protein family 5" evidence="5">
    <location>
        <begin position="101"/>
        <end position="458"/>
    </location>
</feature>
<evidence type="ECO:0000313" key="6">
    <source>
        <dbReference type="EMBL" id="TGG90308.1"/>
    </source>
</evidence>
<dbReference type="GO" id="GO:0043190">
    <property type="term" value="C:ATP-binding cassette (ABC) transporter complex"/>
    <property type="evidence" value="ECO:0007669"/>
    <property type="project" value="InterPro"/>
</dbReference>
<dbReference type="EMBL" id="SRMF01000014">
    <property type="protein sequence ID" value="TGG90308.1"/>
    <property type="molecule type" value="Genomic_DNA"/>
</dbReference>
<evidence type="ECO:0000259" key="5">
    <source>
        <dbReference type="Pfam" id="PF00496"/>
    </source>
</evidence>
<dbReference type="AlphaFoldDB" id="A0A4Z0W8P9"/>